<keyword evidence="9" id="KW-0739">Sodium transport</keyword>
<evidence type="ECO:0000256" key="5">
    <source>
        <dbReference type="ARBA" id="ARBA00022847"/>
    </source>
</evidence>
<keyword evidence="6 12" id="KW-1133">Transmembrane helix</keyword>
<evidence type="ECO:0000256" key="10">
    <source>
        <dbReference type="ARBA" id="ARBA00054632"/>
    </source>
</evidence>
<evidence type="ECO:0000256" key="1">
    <source>
        <dbReference type="ARBA" id="ARBA00004141"/>
    </source>
</evidence>
<dbReference type="STRING" id="224129.A0A1W4WJ07"/>
<keyword evidence="4 12" id="KW-0812">Transmembrane</keyword>
<dbReference type="InterPro" id="IPR020846">
    <property type="entry name" value="MFS_dom"/>
</dbReference>
<dbReference type="FunFam" id="1.20.1250.20:FF:000144">
    <property type="entry name" value="Picot, isoform B"/>
    <property type="match status" value="1"/>
</dbReference>
<name>A0A1W4WJ07_AGRPL</name>
<feature type="transmembrane region" description="Helical" evidence="12">
    <location>
        <begin position="208"/>
        <end position="225"/>
    </location>
</feature>
<sequence length="486" mass="53963">MVNVLKVFTAENSELANPDKKEKNPEDETIRSNWYGVRHTQILLLFMLTNLAYGMRVNLSVAIVAMTDNSTNPNYDFPVYEWHDKSIILSSFFMGYIIPQVVAGQLAKKYGPKWFLLVTMAVGSLFSILIPTFARFGSWGVILCRIIQGFCQGFIFPSTHNLLGKWAPICERSRLGTFVFAGCSLGVVVSMILSGWISGSWLGWPTVFYLYGCLGLVWTLFWLILSSNSPAEHSRISDEEREYIESSLGNQANISETPTPWKKIFTSVPFWAILITHCAQNWGYFILLTELPTYMGHVLNFDIKSNGILSALPYLITWFLSFIFSSVADYLINRGITTIGGARKISNSIGLYSPAICLILLAFLSHGEETTALAVTLLVVGVGLNSGHMAGYQVNHIDLSPTHAGTLMGITNCMANICSLMGPLFVQYIVTDEKNLDQWKIVFSTSAAIFIIGGSTFILLGSGERQIWDSPPSVPNRRKSSTNSTR</sequence>
<comment type="similarity">
    <text evidence="2">Belongs to the major facilitator superfamily. Sodium/anion cotransporter family.</text>
</comment>
<evidence type="ECO:0000259" key="13">
    <source>
        <dbReference type="PROSITE" id="PS50850"/>
    </source>
</evidence>
<dbReference type="RefSeq" id="XP_018323914.1">
    <property type="nucleotide sequence ID" value="XM_018468412.2"/>
</dbReference>
<protein>
    <recommendedName>
        <fullName evidence="11">Putative inorganic phosphate cotransporter</fullName>
    </recommendedName>
</protein>
<feature type="transmembrane region" description="Helical" evidence="12">
    <location>
        <begin position="42"/>
        <end position="67"/>
    </location>
</feature>
<gene>
    <name evidence="15" type="primary">LOC108736117</name>
</gene>
<dbReference type="KEGG" id="apln:108736117"/>
<dbReference type="FunFam" id="1.20.1250.20:FF:000003">
    <property type="entry name" value="Solute carrier family 17 member 3"/>
    <property type="match status" value="1"/>
</dbReference>
<dbReference type="GO" id="GO:0016020">
    <property type="term" value="C:membrane"/>
    <property type="evidence" value="ECO:0007669"/>
    <property type="project" value="UniProtKB-SubCell"/>
</dbReference>
<dbReference type="GO" id="GO:0006814">
    <property type="term" value="P:sodium ion transport"/>
    <property type="evidence" value="ECO:0007669"/>
    <property type="project" value="UniProtKB-KW"/>
</dbReference>
<reference evidence="15" key="1">
    <citation type="submission" date="2025-08" db="UniProtKB">
        <authorList>
            <consortium name="RefSeq"/>
        </authorList>
    </citation>
    <scope>IDENTIFICATION</scope>
    <source>
        <tissue evidence="15">Entire body</tissue>
    </source>
</reference>
<keyword evidence="7" id="KW-0915">Sodium</keyword>
<feature type="transmembrane region" description="Helical" evidence="12">
    <location>
        <begin position="87"/>
        <end position="107"/>
    </location>
</feature>
<evidence type="ECO:0000256" key="8">
    <source>
        <dbReference type="ARBA" id="ARBA00023136"/>
    </source>
</evidence>
<dbReference type="InterPro" id="IPR036259">
    <property type="entry name" value="MFS_trans_sf"/>
</dbReference>
<dbReference type="CDD" id="cd17318">
    <property type="entry name" value="MFS_SLC17"/>
    <property type="match status" value="1"/>
</dbReference>
<dbReference type="FunCoup" id="A0A1W4WJ07">
    <property type="interactions" value="84"/>
</dbReference>
<keyword evidence="14" id="KW-1185">Reference proteome</keyword>
<keyword evidence="3" id="KW-0813">Transport</keyword>
<dbReference type="OrthoDB" id="2985014at2759"/>
<dbReference type="PANTHER" id="PTHR11662:SF280">
    <property type="entry name" value="FI21844P1-RELATED"/>
    <property type="match status" value="1"/>
</dbReference>
<dbReference type="GO" id="GO:0015293">
    <property type="term" value="F:symporter activity"/>
    <property type="evidence" value="ECO:0007669"/>
    <property type="project" value="UniProtKB-KW"/>
</dbReference>
<evidence type="ECO:0000256" key="6">
    <source>
        <dbReference type="ARBA" id="ARBA00022989"/>
    </source>
</evidence>
<feature type="transmembrane region" description="Helical" evidence="12">
    <location>
        <begin position="404"/>
        <end position="429"/>
    </location>
</feature>
<dbReference type="GeneID" id="108736117"/>
<evidence type="ECO:0000256" key="3">
    <source>
        <dbReference type="ARBA" id="ARBA00022448"/>
    </source>
</evidence>
<feature type="transmembrane region" description="Helical" evidence="12">
    <location>
        <begin position="307"/>
        <end position="328"/>
    </location>
</feature>
<dbReference type="Pfam" id="PF07690">
    <property type="entry name" value="MFS_1"/>
    <property type="match status" value="1"/>
</dbReference>
<feature type="transmembrane region" description="Helical" evidence="12">
    <location>
        <begin position="441"/>
        <end position="460"/>
    </location>
</feature>
<dbReference type="SUPFAM" id="SSF103473">
    <property type="entry name" value="MFS general substrate transporter"/>
    <property type="match status" value="1"/>
</dbReference>
<keyword evidence="9" id="KW-0406">Ion transport</keyword>
<evidence type="ECO:0000256" key="12">
    <source>
        <dbReference type="SAM" id="Phobius"/>
    </source>
</evidence>
<feature type="domain" description="Major facilitator superfamily (MFS) profile" evidence="13">
    <location>
        <begin position="42"/>
        <end position="465"/>
    </location>
</feature>
<dbReference type="Proteomes" id="UP000192223">
    <property type="component" value="Unplaced"/>
</dbReference>
<proteinExistence type="inferred from homology"/>
<feature type="transmembrane region" description="Helical" evidence="12">
    <location>
        <begin position="372"/>
        <end position="392"/>
    </location>
</feature>
<organism evidence="14 15">
    <name type="scientific">Agrilus planipennis</name>
    <name type="common">Emerald ash borer</name>
    <name type="synonym">Agrilus marcopoli</name>
    <dbReference type="NCBI Taxonomy" id="224129"/>
    <lineage>
        <taxon>Eukaryota</taxon>
        <taxon>Metazoa</taxon>
        <taxon>Ecdysozoa</taxon>
        <taxon>Arthropoda</taxon>
        <taxon>Hexapoda</taxon>
        <taxon>Insecta</taxon>
        <taxon>Pterygota</taxon>
        <taxon>Neoptera</taxon>
        <taxon>Endopterygota</taxon>
        <taxon>Coleoptera</taxon>
        <taxon>Polyphaga</taxon>
        <taxon>Elateriformia</taxon>
        <taxon>Buprestoidea</taxon>
        <taxon>Buprestidae</taxon>
        <taxon>Agrilinae</taxon>
        <taxon>Agrilus</taxon>
    </lineage>
</organism>
<feature type="transmembrane region" description="Helical" evidence="12">
    <location>
        <begin position="175"/>
        <end position="196"/>
    </location>
</feature>
<evidence type="ECO:0000256" key="4">
    <source>
        <dbReference type="ARBA" id="ARBA00022692"/>
    </source>
</evidence>
<evidence type="ECO:0000256" key="7">
    <source>
        <dbReference type="ARBA" id="ARBA00023053"/>
    </source>
</evidence>
<comment type="function">
    <text evidence="10">May be an inorganic phosphate cotransporter.</text>
</comment>
<dbReference type="AlphaFoldDB" id="A0A1W4WJ07"/>
<evidence type="ECO:0000256" key="11">
    <source>
        <dbReference type="ARBA" id="ARBA00068450"/>
    </source>
</evidence>
<feature type="transmembrane region" description="Helical" evidence="12">
    <location>
        <begin position="139"/>
        <end position="163"/>
    </location>
</feature>
<comment type="subcellular location">
    <subcellularLocation>
        <location evidence="1">Membrane</location>
        <topology evidence="1">Multi-pass membrane protein</topology>
    </subcellularLocation>
</comment>
<dbReference type="PROSITE" id="PS50850">
    <property type="entry name" value="MFS"/>
    <property type="match status" value="1"/>
</dbReference>
<dbReference type="InterPro" id="IPR011701">
    <property type="entry name" value="MFS"/>
</dbReference>
<feature type="transmembrane region" description="Helical" evidence="12">
    <location>
        <begin position="114"/>
        <end position="133"/>
    </location>
</feature>
<keyword evidence="5" id="KW-0769">Symport</keyword>
<evidence type="ECO:0000313" key="14">
    <source>
        <dbReference type="Proteomes" id="UP000192223"/>
    </source>
</evidence>
<feature type="transmembrane region" description="Helical" evidence="12">
    <location>
        <begin position="268"/>
        <end position="287"/>
    </location>
</feature>
<evidence type="ECO:0000313" key="15">
    <source>
        <dbReference type="RefSeq" id="XP_018323914.1"/>
    </source>
</evidence>
<evidence type="ECO:0000256" key="9">
    <source>
        <dbReference type="ARBA" id="ARBA00023201"/>
    </source>
</evidence>
<evidence type="ECO:0000256" key="2">
    <source>
        <dbReference type="ARBA" id="ARBA00008586"/>
    </source>
</evidence>
<keyword evidence="8 12" id="KW-0472">Membrane</keyword>
<accession>A0A1W4WJ07</accession>
<feature type="transmembrane region" description="Helical" evidence="12">
    <location>
        <begin position="349"/>
        <end position="366"/>
    </location>
</feature>
<dbReference type="Gene3D" id="1.20.1250.20">
    <property type="entry name" value="MFS general substrate transporter like domains"/>
    <property type="match status" value="2"/>
</dbReference>
<dbReference type="GO" id="GO:0006820">
    <property type="term" value="P:monoatomic anion transport"/>
    <property type="evidence" value="ECO:0007669"/>
    <property type="project" value="TreeGrafter"/>
</dbReference>
<dbReference type="InParanoid" id="A0A1W4WJ07"/>
<dbReference type="InterPro" id="IPR050382">
    <property type="entry name" value="MFS_Na/Anion_cotransporter"/>
</dbReference>
<dbReference type="PANTHER" id="PTHR11662">
    <property type="entry name" value="SOLUTE CARRIER FAMILY 17"/>
    <property type="match status" value="1"/>
</dbReference>